<evidence type="ECO:0000256" key="8">
    <source>
        <dbReference type="PIRSR" id="PIRSR618044-2"/>
    </source>
</evidence>
<dbReference type="GO" id="GO:0009002">
    <property type="term" value="F:serine-type D-Ala-D-Ala carboxypeptidase activity"/>
    <property type="evidence" value="ECO:0007669"/>
    <property type="project" value="InterPro"/>
</dbReference>
<evidence type="ECO:0000256" key="7">
    <source>
        <dbReference type="PIRSR" id="PIRSR618044-1"/>
    </source>
</evidence>
<evidence type="ECO:0000256" key="11">
    <source>
        <dbReference type="SAM" id="SignalP"/>
    </source>
</evidence>
<feature type="binding site" evidence="8">
    <location>
        <position position="228"/>
    </location>
    <ligand>
        <name>substrate</name>
    </ligand>
</feature>
<dbReference type="Proteomes" id="UP000238358">
    <property type="component" value="Chromosome"/>
</dbReference>
<evidence type="ECO:0000313" key="13">
    <source>
        <dbReference type="EMBL" id="AVO27013.1"/>
    </source>
</evidence>
<dbReference type="GO" id="GO:0008360">
    <property type="term" value="P:regulation of cell shape"/>
    <property type="evidence" value="ECO:0007669"/>
    <property type="project" value="UniProtKB-KW"/>
</dbReference>
<keyword evidence="4" id="KW-0133">Cell shape</keyword>
<keyword evidence="13" id="KW-0645">Protease</keyword>
<name>A0A2S0M6E9_MEGEL</name>
<feature type="domain" description="Peptidase S11 D-alanyl-D-alanine carboxypeptidase A N-terminal" evidence="12">
    <location>
        <begin position="25"/>
        <end position="258"/>
    </location>
</feature>
<evidence type="ECO:0000256" key="1">
    <source>
        <dbReference type="ARBA" id="ARBA00007164"/>
    </source>
</evidence>
<evidence type="ECO:0000256" key="4">
    <source>
        <dbReference type="ARBA" id="ARBA00022960"/>
    </source>
</evidence>
<evidence type="ECO:0000259" key="12">
    <source>
        <dbReference type="Pfam" id="PF00768"/>
    </source>
</evidence>
<dbReference type="RefSeq" id="WP_027895805.1">
    <property type="nucleotide sequence ID" value="NZ_CATZAM010000009.1"/>
</dbReference>
<reference evidence="13 14" key="1">
    <citation type="journal article" date="2018" name="Genome Announc.">
        <title>Complete genomes of two Megasphaera elsdenii strains, NCIMB 702410 and ATCC 25940.</title>
        <authorList>
            <person name="Hatmaker E.A."/>
            <person name="O'Dell K."/>
            <person name="Riley L.A."/>
            <person name="Klingeman D.M."/>
            <person name="Guss A.M."/>
        </authorList>
    </citation>
    <scope>NUCLEOTIDE SEQUENCE [LARGE SCALE GENOMIC DNA]</scope>
    <source>
        <strain evidence="13 14">NCIMB702410</strain>
    </source>
</reference>
<dbReference type="PANTHER" id="PTHR21581">
    <property type="entry name" value="D-ALANYL-D-ALANINE CARBOXYPEPTIDASE"/>
    <property type="match status" value="1"/>
</dbReference>
<feature type="region of interest" description="Disordered" evidence="10">
    <location>
        <begin position="355"/>
        <end position="381"/>
    </location>
</feature>
<organism evidence="13 14">
    <name type="scientific">Megasphaera elsdenii</name>
    <dbReference type="NCBI Taxonomy" id="907"/>
    <lineage>
        <taxon>Bacteria</taxon>
        <taxon>Bacillati</taxon>
        <taxon>Bacillota</taxon>
        <taxon>Negativicutes</taxon>
        <taxon>Veillonellales</taxon>
        <taxon>Veillonellaceae</taxon>
        <taxon>Megasphaera</taxon>
    </lineage>
</organism>
<keyword evidence="13" id="KW-0121">Carboxypeptidase</keyword>
<feature type="compositionally biased region" description="Low complexity" evidence="10">
    <location>
        <begin position="355"/>
        <end position="368"/>
    </location>
</feature>
<evidence type="ECO:0000256" key="6">
    <source>
        <dbReference type="ARBA" id="ARBA00023316"/>
    </source>
</evidence>
<feature type="active site" description="Acyl-ester intermediate" evidence="7">
    <location>
        <position position="60"/>
    </location>
</feature>
<dbReference type="GO" id="GO:0006508">
    <property type="term" value="P:proteolysis"/>
    <property type="evidence" value="ECO:0007669"/>
    <property type="project" value="InterPro"/>
</dbReference>
<evidence type="ECO:0000256" key="5">
    <source>
        <dbReference type="ARBA" id="ARBA00022984"/>
    </source>
</evidence>
<keyword evidence="6" id="KW-0961">Cell wall biogenesis/degradation</keyword>
<gene>
    <name evidence="13" type="ORF">C6Y28_05005</name>
</gene>
<dbReference type="GO" id="GO:0071555">
    <property type="term" value="P:cell wall organization"/>
    <property type="evidence" value="ECO:0007669"/>
    <property type="project" value="UniProtKB-KW"/>
</dbReference>
<dbReference type="PRINTS" id="PR00725">
    <property type="entry name" value="DADACBPTASE1"/>
</dbReference>
<dbReference type="PANTHER" id="PTHR21581:SF33">
    <property type="entry name" value="D-ALANYL-D-ALANINE CARBOXYPEPTIDASE DACB"/>
    <property type="match status" value="1"/>
</dbReference>
<accession>A0A2S0M6E9</accession>
<keyword evidence="2 11" id="KW-0732">Signal</keyword>
<sequence length="381" mass="39546">MSLKKILCLAAAACLTVSAAVFADTPQPPEISAHAAYVMDADTGDTLYAKNADDRAYPGSTTKIMTCILGVELGKAQGKLDQPINITKDVYDIESDASVLGIDPGDQITLRNAMTGMMTVSGCDATIAVAETVTPSQADFVAKMNEKAAALGCTNTHFANPHGLPDSDHYSTARDMATMAAYGMKLPEFRDMVSHSEYDMPYINGGSKHCTTTNYFLTSGFPGANGIKTGTTNAGGPCLVASATQDGRTVIASIMNSDDRFGDAQKLMSYGFSVLKPVEPAENVYILRQAPAGQTLSDIKEKQAQAAELASQQKKEAATAAASTAAAKAPAKADTAVKTTAAAVAKTAAKTTVKTAAKADTAKTSKPAVSSQPYVPFSPAA</sequence>
<evidence type="ECO:0000313" key="14">
    <source>
        <dbReference type="Proteomes" id="UP000238358"/>
    </source>
</evidence>
<dbReference type="OrthoDB" id="9791132at2"/>
<evidence type="ECO:0000256" key="10">
    <source>
        <dbReference type="SAM" id="MobiDB-lite"/>
    </source>
</evidence>
<feature type="active site" evidence="7">
    <location>
        <position position="121"/>
    </location>
</feature>
<keyword evidence="5" id="KW-0573">Peptidoglycan synthesis</keyword>
<evidence type="ECO:0000256" key="9">
    <source>
        <dbReference type="RuleBase" id="RU004016"/>
    </source>
</evidence>
<feature type="chain" id="PRO_5015571145" evidence="11">
    <location>
        <begin position="24"/>
        <end position="381"/>
    </location>
</feature>
<protein>
    <submittedName>
        <fullName evidence="13">D-alanyl-D-alanine carboxypeptidase</fullName>
    </submittedName>
</protein>
<proteinExistence type="inferred from homology"/>
<comment type="similarity">
    <text evidence="1 9">Belongs to the peptidase S11 family.</text>
</comment>
<feature type="signal peptide" evidence="11">
    <location>
        <begin position="1"/>
        <end position="23"/>
    </location>
</feature>
<evidence type="ECO:0000256" key="2">
    <source>
        <dbReference type="ARBA" id="ARBA00022729"/>
    </source>
</evidence>
<dbReference type="InterPro" id="IPR018044">
    <property type="entry name" value="Peptidase_S11"/>
</dbReference>
<dbReference type="EMBL" id="CP027569">
    <property type="protein sequence ID" value="AVO27013.1"/>
    <property type="molecule type" value="Genomic_DNA"/>
</dbReference>
<dbReference type="InterPro" id="IPR001967">
    <property type="entry name" value="Peptidase_S11_N"/>
</dbReference>
<dbReference type="Pfam" id="PF00768">
    <property type="entry name" value="Peptidase_S11"/>
    <property type="match status" value="1"/>
</dbReference>
<dbReference type="GO" id="GO:0009252">
    <property type="term" value="P:peptidoglycan biosynthetic process"/>
    <property type="evidence" value="ECO:0007669"/>
    <property type="project" value="UniProtKB-KW"/>
</dbReference>
<dbReference type="InterPro" id="IPR012338">
    <property type="entry name" value="Beta-lactam/transpept-like"/>
</dbReference>
<keyword evidence="3" id="KW-0378">Hydrolase</keyword>
<feature type="active site" description="Proton acceptor" evidence="7">
    <location>
        <position position="63"/>
    </location>
</feature>
<dbReference type="AlphaFoldDB" id="A0A2S0M6E9"/>
<dbReference type="Gene3D" id="3.40.710.10">
    <property type="entry name" value="DD-peptidase/beta-lactamase superfamily"/>
    <property type="match status" value="1"/>
</dbReference>
<evidence type="ECO:0000256" key="3">
    <source>
        <dbReference type="ARBA" id="ARBA00022801"/>
    </source>
</evidence>
<dbReference type="SUPFAM" id="SSF56601">
    <property type="entry name" value="beta-lactamase/transpeptidase-like"/>
    <property type="match status" value="1"/>
</dbReference>